<gene>
    <name evidence="1" type="ORF">SADUNF_Sadunf02G0099400</name>
</gene>
<sequence>MRFWDIRGAGCFLVLKQFQSQLGRRPAIPSRSAMNKGFTVKGTVKRPKSLSKTRLPQKRYVSGNAIKHAPLGQIPAKRPLKQRLHRRISSQDRATAHYGAVTGLEITGDGMYLLSAS</sequence>
<evidence type="ECO:0000313" key="2">
    <source>
        <dbReference type="Proteomes" id="UP000657918"/>
    </source>
</evidence>
<dbReference type="InterPro" id="IPR042238">
    <property type="entry name" value="Rad28/ERCC8/Ckn1/ATCSA-1"/>
</dbReference>
<protein>
    <submittedName>
        <fullName evidence="1">Uncharacterized protein</fullName>
    </submittedName>
</protein>
<name>A0A835THC2_9ROSI</name>
<dbReference type="AlphaFoldDB" id="A0A835THC2"/>
<comment type="caution">
    <text evidence="1">The sequence shown here is derived from an EMBL/GenBank/DDBJ whole genome shotgun (WGS) entry which is preliminary data.</text>
</comment>
<evidence type="ECO:0000313" key="1">
    <source>
        <dbReference type="EMBL" id="KAF9687494.1"/>
    </source>
</evidence>
<keyword evidence="2" id="KW-1185">Reference proteome</keyword>
<dbReference type="Proteomes" id="UP000657918">
    <property type="component" value="Unassembled WGS sequence"/>
</dbReference>
<proteinExistence type="predicted"/>
<accession>A0A835THC2</accession>
<dbReference type="GO" id="GO:0043161">
    <property type="term" value="P:proteasome-mediated ubiquitin-dependent protein catabolic process"/>
    <property type="evidence" value="ECO:0007669"/>
    <property type="project" value="TreeGrafter"/>
</dbReference>
<dbReference type="GO" id="GO:0006283">
    <property type="term" value="P:transcription-coupled nucleotide-excision repair"/>
    <property type="evidence" value="ECO:0007669"/>
    <property type="project" value="InterPro"/>
</dbReference>
<dbReference type="GO" id="GO:0000209">
    <property type="term" value="P:protein polyubiquitination"/>
    <property type="evidence" value="ECO:0007669"/>
    <property type="project" value="TreeGrafter"/>
</dbReference>
<reference evidence="1 2" key="1">
    <citation type="submission" date="2020-10" db="EMBL/GenBank/DDBJ databases">
        <title>Plant Genome Project.</title>
        <authorList>
            <person name="Zhang R.-G."/>
        </authorList>
    </citation>
    <scope>NUCLEOTIDE SEQUENCE [LARGE SCALE GENOMIC DNA]</scope>
    <source>
        <strain evidence="1">FAFU-HL-1</strain>
        <tissue evidence="1">Leaf</tissue>
    </source>
</reference>
<dbReference type="EMBL" id="JADGMS010000002">
    <property type="protein sequence ID" value="KAF9687494.1"/>
    <property type="molecule type" value="Genomic_DNA"/>
</dbReference>
<dbReference type="PANTHER" id="PTHR46202">
    <property type="entry name" value="DNA EXCISION REPAIR PROTEIN ERCC-8"/>
    <property type="match status" value="1"/>
</dbReference>
<dbReference type="GO" id="GO:0031464">
    <property type="term" value="C:Cul4A-RING E3 ubiquitin ligase complex"/>
    <property type="evidence" value="ECO:0007669"/>
    <property type="project" value="TreeGrafter"/>
</dbReference>
<dbReference type="PANTHER" id="PTHR46202:SF1">
    <property type="entry name" value="DNA EXCISION REPAIR PROTEIN ERCC-8"/>
    <property type="match status" value="1"/>
</dbReference>
<dbReference type="GO" id="GO:0000109">
    <property type="term" value="C:nucleotide-excision repair complex"/>
    <property type="evidence" value="ECO:0007669"/>
    <property type="project" value="TreeGrafter"/>
</dbReference>
<organism evidence="1 2">
    <name type="scientific">Salix dunnii</name>
    <dbReference type="NCBI Taxonomy" id="1413687"/>
    <lineage>
        <taxon>Eukaryota</taxon>
        <taxon>Viridiplantae</taxon>
        <taxon>Streptophyta</taxon>
        <taxon>Embryophyta</taxon>
        <taxon>Tracheophyta</taxon>
        <taxon>Spermatophyta</taxon>
        <taxon>Magnoliopsida</taxon>
        <taxon>eudicotyledons</taxon>
        <taxon>Gunneridae</taxon>
        <taxon>Pentapetalae</taxon>
        <taxon>rosids</taxon>
        <taxon>fabids</taxon>
        <taxon>Malpighiales</taxon>
        <taxon>Salicaceae</taxon>
        <taxon>Saliceae</taxon>
        <taxon>Salix</taxon>
    </lineage>
</organism>